<reference evidence="4" key="2">
    <citation type="submission" date="2025-09" db="UniProtKB">
        <authorList>
            <consortium name="Ensembl"/>
        </authorList>
    </citation>
    <scope>IDENTIFICATION</scope>
</reference>
<name>A0A674JYB0_9SAUR</name>
<feature type="signal peptide" evidence="3">
    <location>
        <begin position="1"/>
        <end position="17"/>
    </location>
</feature>
<dbReference type="AlphaFoldDB" id="A0A674JYB0"/>
<keyword evidence="2" id="KW-1133">Transmembrane helix</keyword>
<keyword evidence="5" id="KW-1185">Reference proteome</keyword>
<dbReference type="SUPFAM" id="SSF58069">
    <property type="entry name" value="Virus ectodomain"/>
    <property type="match status" value="1"/>
</dbReference>
<dbReference type="Pfam" id="PF00429">
    <property type="entry name" value="TLV_coat"/>
    <property type="match status" value="1"/>
</dbReference>
<proteinExistence type="predicted"/>
<evidence type="ECO:0000256" key="2">
    <source>
        <dbReference type="SAM" id="Phobius"/>
    </source>
</evidence>
<dbReference type="Ensembl" id="ENSTMTT00000027339.1">
    <property type="protein sequence ID" value="ENSTMTP00000026380.1"/>
    <property type="gene ID" value="ENSTMTG00000019301.1"/>
</dbReference>
<dbReference type="PANTHER" id="PTHR10424">
    <property type="entry name" value="VIRAL ENVELOPE PROTEIN"/>
    <property type="match status" value="1"/>
</dbReference>
<evidence type="ECO:0000256" key="3">
    <source>
        <dbReference type="SAM" id="SignalP"/>
    </source>
</evidence>
<keyword evidence="1" id="KW-1015">Disulfide bond</keyword>
<dbReference type="InParanoid" id="A0A674JYB0"/>
<evidence type="ECO:0000313" key="5">
    <source>
        <dbReference type="Proteomes" id="UP000472274"/>
    </source>
</evidence>
<evidence type="ECO:0000313" key="4">
    <source>
        <dbReference type="Ensembl" id="ENSTMTP00000026380.1"/>
    </source>
</evidence>
<dbReference type="Gene3D" id="1.10.287.210">
    <property type="match status" value="1"/>
</dbReference>
<dbReference type="Proteomes" id="UP000472274">
    <property type="component" value="Unplaced"/>
</dbReference>
<dbReference type="PANTHER" id="PTHR10424:SF73">
    <property type="entry name" value="ENDOGENOUS RETROVIRUS GROUP FC1 ENV POLYPROTEIN-RELATED"/>
    <property type="match status" value="1"/>
</dbReference>
<keyword evidence="2" id="KW-0472">Membrane</keyword>
<evidence type="ECO:0000256" key="1">
    <source>
        <dbReference type="ARBA" id="ARBA00023157"/>
    </source>
</evidence>
<feature type="chain" id="PRO_5025627318" evidence="3">
    <location>
        <begin position="18"/>
        <end position="465"/>
    </location>
</feature>
<dbReference type="GeneTree" id="ENSGT00990000204838"/>
<protein>
    <submittedName>
        <fullName evidence="4">Uncharacterized protein</fullName>
    </submittedName>
</protein>
<dbReference type="InterPro" id="IPR018154">
    <property type="entry name" value="TLV/ENV_coat_polyprotein"/>
</dbReference>
<accession>A0A674JYB0</accession>
<sequence>MGLGLGSLTAFLFITEAILLLPTVSPTSHAGWGAIPADMATNTYEALKIAFAREFNLSNCWICAQTPHHSAGLPWRVVPQNWSDYCQRWMVTSSSTSDNLGLRSNCTAEAPYGLHHGSWISHYKATRKPQPIRLRSPPTGLICYQQASTSKHTWFAGISKCRFYIGPGISLTVPLLNATGWQTGAAFFTLSPQTALQDSQGNNGRASYGEAFWVCGISAYKWLPNGWHGSCYKGYLAPPLRILPKAPSGRPRYYRSLRATIEPISERDRFGMIALPSYGVGRLAQLYRRLSKFLTQFANDTLAIEKSISSELYQLRLLALQNRQALDYVLASRGGVCALIGEECCTYVPEFSQDINTHILSAERAFNQWKAQEGEPTILDSLWGWIPGLGKLGDIGGSIVRILLTGVVICFVLILLVICCKVLICKICTSPSPEVPLYPLIDDPDCMELNRILSLEYEKTLTKVC</sequence>
<reference evidence="4" key="1">
    <citation type="submission" date="2025-08" db="UniProtKB">
        <authorList>
            <consortium name="Ensembl"/>
        </authorList>
    </citation>
    <scope>IDENTIFICATION</scope>
</reference>
<keyword evidence="2" id="KW-0812">Transmembrane</keyword>
<organism evidence="4 5">
    <name type="scientific">Terrapene triunguis</name>
    <name type="common">Three-toed box turtle</name>
    <dbReference type="NCBI Taxonomy" id="2587831"/>
    <lineage>
        <taxon>Eukaryota</taxon>
        <taxon>Metazoa</taxon>
        <taxon>Chordata</taxon>
        <taxon>Craniata</taxon>
        <taxon>Vertebrata</taxon>
        <taxon>Euteleostomi</taxon>
        <taxon>Archelosauria</taxon>
        <taxon>Testudinata</taxon>
        <taxon>Testudines</taxon>
        <taxon>Cryptodira</taxon>
        <taxon>Durocryptodira</taxon>
        <taxon>Testudinoidea</taxon>
        <taxon>Emydidae</taxon>
        <taxon>Terrapene</taxon>
    </lineage>
</organism>
<feature type="transmembrane region" description="Helical" evidence="2">
    <location>
        <begin position="402"/>
        <end position="424"/>
    </location>
</feature>
<keyword evidence="3" id="KW-0732">Signal</keyword>